<feature type="non-terminal residue" evidence="1">
    <location>
        <position position="1"/>
    </location>
</feature>
<evidence type="ECO:0000313" key="1">
    <source>
        <dbReference type="EMBL" id="SVB74735.1"/>
    </source>
</evidence>
<dbReference type="EMBL" id="UINC01055636">
    <property type="protein sequence ID" value="SVB74735.1"/>
    <property type="molecule type" value="Genomic_DNA"/>
</dbReference>
<gene>
    <name evidence="1" type="ORF">METZ01_LOCUS227589</name>
</gene>
<sequence length="38" mass="4181">FSSVINNIDIYPLVAHILKLEPFNGIDGKLSNVQGLLK</sequence>
<accession>A0A382GJ00</accession>
<protein>
    <submittedName>
        <fullName evidence="1">Uncharacterized protein</fullName>
    </submittedName>
</protein>
<organism evidence="1">
    <name type="scientific">marine metagenome</name>
    <dbReference type="NCBI Taxonomy" id="408172"/>
    <lineage>
        <taxon>unclassified sequences</taxon>
        <taxon>metagenomes</taxon>
        <taxon>ecological metagenomes</taxon>
    </lineage>
</organism>
<dbReference type="AlphaFoldDB" id="A0A382GJ00"/>
<reference evidence="1" key="1">
    <citation type="submission" date="2018-05" db="EMBL/GenBank/DDBJ databases">
        <authorList>
            <person name="Lanie J.A."/>
            <person name="Ng W.-L."/>
            <person name="Kazmierczak K.M."/>
            <person name="Andrzejewski T.M."/>
            <person name="Davidsen T.M."/>
            <person name="Wayne K.J."/>
            <person name="Tettelin H."/>
            <person name="Glass J.I."/>
            <person name="Rusch D."/>
            <person name="Podicherti R."/>
            <person name="Tsui H.-C.T."/>
            <person name="Winkler M.E."/>
        </authorList>
    </citation>
    <scope>NUCLEOTIDE SEQUENCE</scope>
</reference>
<proteinExistence type="predicted"/>
<name>A0A382GJ00_9ZZZZ</name>